<dbReference type="Gene3D" id="1.10.357.10">
    <property type="entry name" value="Tetracycline Repressor, domain 2"/>
    <property type="match status" value="1"/>
</dbReference>
<keyword evidence="1" id="KW-0805">Transcription regulation</keyword>
<dbReference type="EMBL" id="BDJK01000006">
    <property type="protein sequence ID" value="GAV21847.1"/>
    <property type="molecule type" value="Genomic_DNA"/>
</dbReference>
<evidence type="ECO:0000313" key="7">
    <source>
        <dbReference type="Proteomes" id="UP000187485"/>
    </source>
</evidence>
<protein>
    <submittedName>
        <fullName evidence="6">TetR family transcriptional regulator</fullName>
    </submittedName>
</protein>
<keyword evidence="2 4" id="KW-0238">DNA-binding</keyword>
<dbReference type="PANTHER" id="PTHR30055">
    <property type="entry name" value="HTH-TYPE TRANSCRIPTIONAL REGULATOR RUTR"/>
    <property type="match status" value="1"/>
</dbReference>
<proteinExistence type="predicted"/>
<keyword evidence="3" id="KW-0804">Transcription</keyword>
<reference evidence="7" key="1">
    <citation type="submission" date="2016-12" db="EMBL/GenBank/DDBJ databases">
        <title>Draft Genome Sequences od Carboxydothermus pertinax and islandicus, Hydrogenogenic Carboxydotrophic Bacteria.</title>
        <authorList>
            <person name="Fukuyama Y."/>
            <person name="Ohmae K."/>
            <person name="Yoneda Y."/>
            <person name="Yoshida T."/>
            <person name="Sako Y."/>
        </authorList>
    </citation>
    <scope>NUCLEOTIDE SEQUENCE [LARGE SCALE GENOMIC DNA]</scope>
    <source>
        <strain evidence="7">Ug1</strain>
    </source>
</reference>
<dbReference type="STRING" id="870242.cpu_03570"/>
<dbReference type="GO" id="GO:0045892">
    <property type="term" value="P:negative regulation of DNA-templated transcription"/>
    <property type="evidence" value="ECO:0007669"/>
    <property type="project" value="UniProtKB-ARBA"/>
</dbReference>
<dbReference type="SUPFAM" id="SSF46689">
    <property type="entry name" value="Homeodomain-like"/>
    <property type="match status" value="1"/>
</dbReference>
<evidence type="ECO:0000256" key="1">
    <source>
        <dbReference type="ARBA" id="ARBA00023015"/>
    </source>
</evidence>
<sequence length="190" mass="22271">MNHSIQKRMKKEEREQQILEAARNVFIEKGYRGATTVEIAQRAGISEVTLFRYFSSKQDIFMKSIEPILTETLQEVIQTSNRLSSKERIKQLLQDRITLISKHHRLIKMVLMEDQIDDELPSVHLISKMIRLLKQAISEIQVQKEKEEVILRLVMGMILTFLFMPENDKQKVNQIIAQMVDSICIENCKE</sequence>
<dbReference type="InterPro" id="IPR001647">
    <property type="entry name" value="HTH_TetR"/>
</dbReference>
<evidence type="ECO:0000259" key="5">
    <source>
        <dbReference type="PROSITE" id="PS50977"/>
    </source>
</evidence>
<dbReference type="Pfam" id="PF00440">
    <property type="entry name" value="TetR_N"/>
    <property type="match status" value="1"/>
</dbReference>
<dbReference type="Proteomes" id="UP000187485">
    <property type="component" value="Unassembled WGS sequence"/>
</dbReference>
<dbReference type="FunFam" id="1.10.10.60:FF:000141">
    <property type="entry name" value="TetR family transcriptional regulator"/>
    <property type="match status" value="1"/>
</dbReference>
<accession>A0A1L8CSI1</accession>
<evidence type="ECO:0000256" key="3">
    <source>
        <dbReference type="ARBA" id="ARBA00023163"/>
    </source>
</evidence>
<evidence type="ECO:0000313" key="6">
    <source>
        <dbReference type="EMBL" id="GAV21847.1"/>
    </source>
</evidence>
<feature type="DNA-binding region" description="H-T-H motif" evidence="4">
    <location>
        <begin position="35"/>
        <end position="54"/>
    </location>
</feature>
<dbReference type="RefSeq" id="WP_075858293.1">
    <property type="nucleotide sequence ID" value="NZ_BDJK01000006.1"/>
</dbReference>
<dbReference type="PROSITE" id="PS50977">
    <property type="entry name" value="HTH_TETR_2"/>
    <property type="match status" value="1"/>
</dbReference>
<dbReference type="OrthoDB" id="9780824at2"/>
<name>A0A1L8CSI1_9THEO</name>
<dbReference type="PRINTS" id="PR00455">
    <property type="entry name" value="HTHTETR"/>
</dbReference>
<dbReference type="AlphaFoldDB" id="A0A1L8CSI1"/>
<evidence type="ECO:0000256" key="2">
    <source>
        <dbReference type="ARBA" id="ARBA00023125"/>
    </source>
</evidence>
<dbReference type="InterPro" id="IPR050109">
    <property type="entry name" value="HTH-type_TetR-like_transc_reg"/>
</dbReference>
<feature type="domain" description="HTH tetR-type" evidence="5">
    <location>
        <begin position="12"/>
        <end position="72"/>
    </location>
</feature>
<evidence type="ECO:0000256" key="4">
    <source>
        <dbReference type="PROSITE-ProRule" id="PRU00335"/>
    </source>
</evidence>
<dbReference type="InterPro" id="IPR009057">
    <property type="entry name" value="Homeodomain-like_sf"/>
</dbReference>
<dbReference type="GO" id="GO:0003677">
    <property type="term" value="F:DNA binding"/>
    <property type="evidence" value="ECO:0007669"/>
    <property type="project" value="UniProtKB-UniRule"/>
</dbReference>
<organism evidence="6 7">
    <name type="scientific">Carboxydothermus pertinax</name>
    <dbReference type="NCBI Taxonomy" id="870242"/>
    <lineage>
        <taxon>Bacteria</taxon>
        <taxon>Bacillati</taxon>
        <taxon>Bacillota</taxon>
        <taxon>Clostridia</taxon>
        <taxon>Thermoanaerobacterales</taxon>
        <taxon>Thermoanaerobacteraceae</taxon>
        <taxon>Carboxydothermus</taxon>
    </lineage>
</organism>
<comment type="caution">
    <text evidence="6">The sequence shown here is derived from an EMBL/GenBank/DDBJ whole genome shotgun (WGS) entry which is preliminary data.</text>
</comment>
<keyword evidence="7" id="KW-1185">Reference proteome</keyword>
<gene>
    <name evidence="6" type="ORF">cpu_03570</name>
</gene>